<evidence type="ECO:0000313" key="2">
    <source>
        <dbReference type="Proteomes" id="UP001152795"/>
    </source>
</evidence>
<dbReference type="AlphaFoldDB" id="A0A7D9EQP8"/>
<name>A0A7D9EQP8_PARCT</name>
<keyword evidence="2" id="KW-1185">Reference proteome</keyword>
<reference evidence="1" key="1">
    <citation type="submission" date="2020-04" db="EMBL/GenBank/DDBJ databases">
        <authorList>
            <person name="Alioto T."/>
            <person name="Alioto T."/>
            <person name="Gomez Garrido J."/>
        </authorList>
    </citation>
    <scope>NUCLEOTIDE SEQUENCE</scope>
    <source>
        <strain evidence="1">A484AB</strain>
    </source>
</reference>
<dbReference type="Proteomes" id="UP001152795">
    <property type="component" value="Unassembled WGS sequence"/>
</dbReference>
<dbReference type="EMBL" id="CACRXK020008322">
    <property type="protein sequence ID" value="CAB4014487.1"/>
    <property type="molecule type" value="Genomic_DNA"/>
</dbReference>
<accession>A0A7D9EQP8</accession>
<sequence>RFKLDTKVLMIKVVSDKLACKRNNSKEQMCAHEYNASCFANDSEDNGNVFFSWYKDINDCSKTGLLFKGGMLAMAIPMLKSPSLLMLRQ</sequence>
<proteinExistence type="predicted"/>
<protein>
    <submittedName>
        <fullName evidence="1">Uncharacterized protein</fullName>
    </submittedName>
</protein>
<feature type="non-terminal residue" evidence="1">
    <location>
        <position position="89"/>
    </location>
</feature>
<organism evidence="1 2">
    <name type="scientific">Paramuricea clavata</name>
    <name type="common">Red gorgonian</name>
    <name type="synonym">Violescent sea-whip</name>
    <dbReference type="NCBI Taxonomy" id="317549"/>
    <lineage>
        <taxon>Eukaryota</taxon>
        <taxon>Metazoa</taxon>
        <taxon>Cnidaria</taxon>
        <taxon>Anthozoa</taxon>
        <taxon>Octocorallia</taxon>
        <taxon>Malacalcyonacea</taxon>
        <taxon>Plexauridae</taxon>
        <taxon>Paramuricea</taxon>
    </lineage>
</organism>
<comment type="caution">
    <text evidence="1">The sequence shown here is derived from an EMBL/GenBank/DDBJ whole genome shotgun (WGS) entry which is preliminary data.</text>
</comment>
<evidence type="ECO:0000313" key="1">
    <source>
        <dbReference type="EMBL" id="CAB4014487.1"/>
    </source>
</evidence>
<gene>
    <name evidence="1" type="ORF">PACLA_8A023848</name>
</gene>